<dbReference type="Proteomes" id="UP001515641">
    <property type="component" value="Unassembled WGS sequence"/>
</dbReference>
<comment type="caution">
    <text evidence="1">The sequence shown here is derived from an EMBL/GenBank/DDBJ whole genome shotgun (WGS) entry which is preliminary data.</text>
</comment>
<dbReference type="InterPro" id="IPR021733">
    <property type="entry name" value="DUF3304"/>
</dbReference>
<dbReference type="RefSeq" id="WP_166453533.1">
    <property type="nucleotide sequence ID" value="NZ_JAAOMA010000042.1"/>
</dbReference>
<keyword evidence="2" id="KW-1185">Reference proteome</keyword>
<dbReference type="PROSITE" id="PS51257">
    <property type="entry name" value="PROKAR_LIPOPROTEIN"/>
    <property type="match status" value="1"/>
</dbReference>
<protein>
    <submittedName>
        <fullName evidence="1">DUF3304 domain-containing protein</fullName>
    </submittedName>
</protein>
<name>A0ABX0LEW7_9NEIS</name>
<accession>A0ABX0LEW7</accession>
<dbReference type="Pfam" id="PF11745">
    <property type="entry name" value="DUF3304"/>
    <property type="match status" value="1"/>
</dbReference>
<dbReference type="EMBL" id="JAAOMA010000042">
    <property type="protein sequence ID" value="NHR07783.1"/>
    <property type="molecule type" value="Genomic_DNA"/>
</dbReference>
<reference evidence="1 2" key="1">
    <citation type="submission" date="2020-03" db="EMBL/GenBank/DDBJ databases">
        <title>Draft genome sequence of environmentally isolated cultures.</title>
        <authorList>
            <person name="Wilson H.S."/>
            <person name="De Leon M.E."/>
        </authorList>
    </citation>
    <scope>NUCLEOTIDE SEQUENCE [LARGE SCALE GENOMIC DNA]</scope>
    <source>
        <strain evidence="1 2">HSC-31F16</strain>
    </source>
</reference>
<evidence type="ECO:0000313" key="2">
    <source>
        <dbReference type="Proteomes" id="UP001515641"/>
    </source>
</evidence>
<evidence type="ECO:0000313" key="1">
    <source>
        <dbReference type="EMBL" id="NHR07783.1"/>
    </source>
</evidence>
<organism evidence="1 2">
    <name type="scientific">Chromobacterium fluminis</name>
    <dbReference type="NCBI Taxonomy" id="3044269"/>
    <lineage>
        <taxon>Bacteria</taxon>
        <taxon>Pseudomonadati</taxon>
        <taxon>Pseudomonadota</taxon>
        <taxon>Betaproteobacteria</taxon>
        <taxon>Neisseriales</taxon>
        <taxon>Chromobacteriaceae</taxon>
        <taxon>Chromobacterium</taxon>
    </lineage>
</organism>
<sequence>MNDKEHSMQLGRFTLLIAMLATLTGCWEHEPIGVPVANYNFSQHDINSVWVNGKWAGLVRVEEGGAQAGWVSLPATYQPGITVTVDWERNACVHGTSECAKRDKDGEIIQVKFRKTVAVQPYDAKDVAELQLAFLPNDEVRGYADGALFSYEKHPSRKEFGGLLAQGMRPLESLWPRAGIKSEASR</sequence>
<gene>
    <name evidence="1" type="ORF">HA052_21570</name>
</gene>
<proteinExistence type="predicted"/>